<comment type="similarity">
    <text evidence="2 4">Belongs to the AB hydrolase superfamily. Lipase family.</text>
</comment>
<feature type="domain" description="Lipase" evidence="6">
    <location>
        <begin position="44"/>
        <end position="325"/>
    </location>
</feature>
<keyword evidence="8" id="KW-1185">Reference proteome</keyword>
<feature type="chain" id="PRO_5043475189" description="Lipase domain-containing protein" evidence="5">
    <location>
        <begin position="20"/>
        <end position="360"/>
    </location>
</feature>
<dbReference type="PRINTS" id="PR00825">
    <property type="entry name" value="DOLALLERGEN"/>
</dbReference>
<comment type="caution">
    <text evidence="7">The sequence shown here is derived from an EMBL/GenBank/DDBJ whole genome shotgun (WGS) entry which is preliminary data.</text>
</comment>
<dbReference type="Proteomes" id="UP001431783">
    <property type="component" value="Unassembled WGS sequence"/>
</dbReference>
<evidence type="ECO:0000256" key="2">
    <source>
        <dbReference type="ARBA" id="ARBA00010701"/>
    </source>
</evidence>
<feature type="signal peptide" evidence="5">
    <location>
        <begin position="1"/>
        <end position="19"/>
    </location>
</feature>
<dbReference type="PRINTS" id="PR00821">
    <property type="entry name" value="TAGLIPASE"/>
</dbReference>
<evidence type="ECO:0000256" key="3">
    <source>
        <dbReference type="ARBA" id="ARBA00022525"/>
    </source>
</evidence>
<reference evidence="7 8" key="1">
    <citation type="submission" date="2023-03" db="EMBL/GenBank/DDBJ databases">
        <title>Genome insight into feeding habits of ladybird beetles.</title>
        <authorList>
            <person name="Li H.-S."/>
            <person name="Huang Y.-H."/>
            <person name="Pang H."/>
        </authorList>
    </citation>
    <scope>NUCLEOTIDE SEQUENCE [LARGE SCALE GENOMIC DNA]</scope>
    <source>
        <strain evidence="7">SYSU_2023b</strain>
        <tissue evidence="7">Whole body</tissue>
    </source>
</reference>
<dbReference type="InterPro" id="IPR002334">
    <property type="entry name" value="Allerg_PlipaseA1"/>
</dbReference>
<dbReference type="GO" id="GO:0017171">
    <property type="term" value="F:serine hydrolase activity"/>
    <property type="evidence" value="ECO:0007669"/>
    <property type="project" value="TreeGrafter"/>
</dbReference>
<keyword evidence="5" id="KW-0732">Signal</keyword>
<evidence type="ECO:0000256" key="1">
    <source>
        <dbReference type="ARBA" id="ARBA00004613"/>
    </source>
</evidence>
<evidence type="ECO:0000256" key="4">
    <source>
        <dbReference type="RuleBase" id="RU004262"/>
    </source>
</evidence>
<sequence>MNFMEIWIISLFILYSVESFKLLPHTPEWYAKFQEFLEAPVREETVENIPVEKNKVAFFLFSKNNRPYPINLTEENLHNIGINADKLFVLIHGWCEGRHIQWYEDLKNALLDCYHTSYVIEVDWSDPAFDFYPNSVAATKNVGKIVGDFLITIHNKRKVSTKNMIILGHSLGGHVAGFTGKTVENVLPKLARIVGMDPAGPLFDNKTCERRLCKTDADVVQALHTDAGGMGYTDVIGTIDFYANGGYQQNGCENSSEEDCDHTRSFMYIIEAVRNPTHFVSKRCANWRIYQQHQQQCDKVKVTLGDFQNKERGTFYFATHKKPPFALESEKDPSSAITWKYNASFLIAGAVFIFISKYFK</sequence>
<name>A0AAW1UHA5_9CUCU</name>
<dbReference type="Pfam" id="PF00151">
    <property type="entry name" value="Lipase"/>
    <property type="match status" value="1"/>
</dbReference>
<gene>
    <name evidence="7" type="ORF">WA026_006585</name>
</gene>
<dbReference type="GO" id="GO:0016042">
    <property type="term" value="P:lipid catabolic process"/>
    <property type="evidence" value="ECO:0007669"/>
    <property type="project" value="TreeGrafter"/>
</dbReference>
<evidence type="ECO:0000313" key="7">
    <source>
        <dbReference type="EMBL" id="KAK9879515.1"/>
    </source>
</evidence>
<dbReference type="InterPro" id="IPR013818">
    <property type="entry name" value="Lipase"/>
</dbReference>
<evidence type="ECO:0000313" key="8">
    <source>
        <dbReference type="Proteomes" id="UP001431783"/>
    </source>
</evidence>
<evidence type="ECO:0000256" key="5">
    <source>
        <dbReference type="SAM" id="SignalP"/>
    </source>
</evidence>
<dbReference type="InterPro" id="IPR029058">
    <property type="entry name" value="AB_hydrolase_fold"/>
</dbReference>
<keyword evidence="3" id="KW-0964">Secreted</keyword>
<dbReference type="InterPro" id="IPR000734">
    <property type="entry name" value="TAG_lipase"/>
</dbReference>
<dbReference type="PANTHER" id="PTHR11610:SF173">
    <property type="entry name" value="LIPASE DOMAIN-CONTAINING PROTEIN-RELATED"/>
    <property type="match status" value="1"/>
</dbReference>
<dbReference type="SUPFAM" id="SSF53474">
    <property type="entry name" value="alpha/beta-Hydrolases"/>
    <property type="match status" value="1"/>
</dbReference>
<dbReference type="GO" id="GO:0005615">
    <property type="term" value="C:extracellular space"/>
    <property type="evidence" value="ECO:0007669"/>
    <property type="project" value="TreeGrafter"/>
</dbReference>
<dbReference type="GO" id="GO:0016298">
    <property type="term" value="F:lipase activity"/>
    <property type="evidence" value="ECO:0007669"/>
    <property type="project" value="InterPro"/>
</dbReference>
<dbReference type="EMBL" id="JARQZJ010000062">
    <property type="protein sequence ID" value="KAK9879515.1"/>
    <property type="molecule type" value="Genomic_DNA"/>
</dbReference>
<protein>
    <recommendedName>
        <fullName evidence="6">Lipase domain-containing protein</fullName>
    </recommendedName>
</protein>
<organism evidence="7 8">
    <name type="scientific">Henosepilachna vigintioctopunctata</name>
    <dbReference type="NCBI Taxonomy" id="420089"/>
    <lineage>
        <taxon>Eukaryota</taxon>
        <taxon>Metazoa</taxon>
        <taxon>Ecdysozoa</taxon>
        <taxon>Arthropoda</taxon>
        <taxon>Hexapoda</taxon>
        <taxon>Insecta</taxon>
        <taxon>Pterygota</taxon>
        <taxon>Neoptera</taxon>
        <taxon>Endopterygota</taxon>
        <taxon>Coleoptera</taxon>
        <taxon>Polyphaga</taxon>
        <taxon>Cucujiformia</taxon>
        <taxon>Coccinelloidea</taxon>
        <taxon>Coccinellidae</taxon>
        <taxon>Epilachninae</taxon>
        <taxon>Epilachnini</taxon>
        <taxon>Henosepilachna</taxon>
    </lineage>
</organism>
<dbReference type="PANTHER" id="PTHR11610">
    <property type="entry name" value="LIPASE"/>
    <property type="match status" value="1"/>
</dbReference>
<proteinExistence type="inferred from homology"/>
<dbReference type="Gene3D" id="3.40.50.1820">
    <property type="entry name" value="alpha/beta hydrolase"/>
    <property type="match status" value="1"/>
</dbReference>
<evidence type="ECO:0000259" key="6">
    <source>
        <dbReference type="Pfam" id="PF00151"/>
    </source>
</evidence>
<accession>A0AAW1UHA5</accession>
<comment type="subcellular location">
    <subcellularLocation>
        <location evidence="1">Secreted</location>
    </subcellularLocation>
</comment>
<dbReference type="AlphaFoldDB" id="A0AAW1UHA5"/>